<keyword evidence="1" id="KW-0732">Signal</keyword>
<dbReference type="PROSITE" id="PS51257">
    <property type="entry name" value="PROKAR_LIPOPROTEIN"/>
    <property type="match status" value="1"/>
</dbReference>
<keyword evidence="3" id="KW-1185">Reference proteome</keyword>
<dbReference type="EMBL" id="JAUQTB010000009">
    <property type="protein sequence ID" value="MDO7907665.1"/>
    <property type="molecule type" value="Genomic_DNA"/>
</dbReference>
<gene>
    <name evidence="2" type="ORF">Q5741_14740</name>
</gene>
<reference evidence="2 3" key="1">
    <citation type="submission" date="2023-07" db="EMBL/GenBank/DDBJ databases">
        <title>Paenibacillus sp. JX-17 nov. isolated from soil.</title>
        <authorList>
            <person name="Wan Y."/>
            <person name="Liu B."/>
        </authorList>
    </citation>
    <scope>NUCLEOTIDE SEQUENCE [LARGE SCALE GENOMIC DNA]</scope>
    <source>
        <strain evidence="2 3">JX-17</strain>
    </source>
</reference>
<sequence length="169" mass="19143">MKWRSRIVVGTLAAYAVLMVGCANHNVNTATRASESHSMQAQNWGDPKQLEASHLDALKRLEKDHVQRIAALNTSTDSSKVLGYLDQSDRKLGEMKQMADILQQQGYPALAKRMANMSKDIHGSKSIIMEMKKQPGMLRIQSAPSLQAGQIHNFHDYHRYLQQEYHNKQ</sequence>
<name>A0ABT9CEH6_9BACL</name>
<accession>A0ABT9CEH6</accession>
<dbReference type="RefSeq" id="WP_305024881.1">
    <property type="nucleotide sequence ID" value="NZ_JAUQTB010000009.1"/>
</dbReference>
<protein>
    <recommendedName>
        <fullName evidence="4">Sporulation protein</fullName>
    </recommendedName>
</protein>
<feature type="chain" id="PRO_5046981872" description="Sporulation protein" evidence="1">
    <location>
        <begin position="26"/>
        <end position="169"/>
    </location>
</feature>
<feature type="signal peptide" evidence="1">
    <location>
        <begin position="1"/>
        <end position="25"/>
    </location>
</feature>
<evidence type="ECO:0008006" key="4">
    <source>
        <dbReference type="Google" id="ProtNLM"/>
    </source>
</evidence>
<organism evidence="2 3">
    <name type="scientific">Paenibacillus lacisoli</name>
    <dbReference type="NCBI Taxonomy" id="3064525"/>
    <lineage>
        <taxon>Bacteria</taxon>
        <taxon>Bacillati</taxon>
        <taxon>Bacillota</taxon>
        <taxon>Bacilli</taxon>
        <taxon>Bacillales</taxon>
        <taxon>Paenibacillaceae</taxon>
        <taxon>Paenibacillus</taxon>
    </lineage>
</organism>
<dbReference type="Proteomes" id="UP001240171">
    <property type="component" value="Unassembled WGS sequence"/>
</dbReference>
<evidence type="ECO:0000313" key="2">
    <source>
        <dbReference type="EMBL" id="MDO7907665.1"/>
    </source>
</evidence>
<evidence type="ECO:0000313" key="3">
    <source>
        <dbReference type="Proteomes" id="UP001240171"/>
    </source>
</evidence>
<evidence type="ECO:0000256" key="1">
    <source>
        <dbReference type="SAM" id="SignalP"/>
    </source>
</evidence>
<comment type="caution">
    <text evidence="2">The sequence shown here is derived from an EMBL/GenBank/DDBJ whole genome shotgun (WGS) entry which is preliminary data.</text>
</comment>
<proteinExistence type="predicted"/>